<comment type="subcellular location">
    <subcellularLocation>
        <location evidence="1">Cytoplasm</location>
        <location evidence="1">Cytoskeleton</location>
    </subcellularLocation>
</comment>
<feature type="compositionally biased region" description="Low complexity" evidence="10">
    <location>
        <begin position="151"/>
        <end position="161"/>
    </location>
</feature>
<keyword evidence="4" id="KW-0493">Microtubule</keyword>
<evidence type="ECO:0000256" key="8">
    <source>
        <dbReference type="ARBA" id="ARBA00023235"/>
    </source>
</evidence>
<feature type="compositionally biased region" description="Basic and acidic residues" evidence="10">
    <location>
        <begin position="186"/>
        <end position="197"/>
    </location>
</feature>
<gene>
    <name evidence="12" type="ORF">BOX15_Mlig031305g2</name>
</gene>
<evidence type="ECO:0000256" key="9">
    <source>
        <dbReference type="RuleBase" id="RU003651"/>
    </source>
</evidence>
<dbReference type="InterPro" id="IPR041569">
    <property type="entry name" value="AAA_lid_3"/>
</dbReference>
<evidence type="ECO:0000256" key="7">
    <source>
        <dbReference type="ARBA" id="ARBA00023212"/>
    </source>
</evidence>
<dbReference type="InterPro" id="IPR003593">
    <property type="entry name" value="AAA+_ATPase"/>
</dbReference>
<dbReference type="Gene3D" id="1.10.8.60">
    <property type="match status" value="1"/>
</dbReference>
<sequence>HQPLPMMNKEEMLDSAKQAREMALLGNYDTSLTYYSGVLAMLGRLLSEMPPDSDKRRSWQQVRQELIQEFESVKELAKTLASFRVAERPHQHQMPVGNAGQGLGSPANDPDVWPPPTPQPGVGGRNRPAPAQQHQPGRQPPGRPAGGGAAAGRKPAAAAARPRADVKPRVPVAPGRENRGGGGGKDGGKADGDKREKFEGVGYEAALVEAIERDIINNNPNVRFDDIAELDEAKRLLHEAVVLPTLIPNFFTGIRRPWKGVLMYGPPGTGKTTLAKAVATECSTTFFCVTSSVLVSKWRGDSEKLVRLLFEMARFYAPSTIFIDEIDALCSKRGGHDEGESSRRVKSEFLTQIDGITSGADYDPTKSVMVLGATNYPWDLDEALKRRLEKRVYIPLPSESGRMQMLNLCLKGVPLDDDVDLSAIAAKLEGYSGSDIASVCRDASMESMRKAIRGLTPDQIKQLGSELKGLKTSQADFDESISRVRKAVGEEDVKKYEEWTLMFGAQ</sequence>
<comment type="similarity">
    <text evidence="2 9">Belongs to the AAA ATPase family.</text>
</comment>
<dbReference type="STRING" id="282301.A0A267DLG5"/>
<feature type="domain" description="AAA+ ATPase" evidence="11">
    <location>
        <begin position="257"/>
        <end position="398"/>
    </location>
</feature>
<keyword evidence="7" id="KW-0206">Cytoskeleton</keyword>
<dbReference type="PANTHER" id="PTHR23074:SF19">
    <property type="entry name" value="KATANIN P60 ATPASE-CONTAINING SUBUNIT A1"/>
    <property type="match status" value="1"/>
</dbReference>
<name>A0A267DLG5_9PLAT</name>
<reference evidence="12 13" key="1">
    <citation type="submission" date="2017-06" db="EMBL/GenBank/DDBJ databases">
        <title>A platform for efficient transgenesis in Macrostomum lignano, a flatworm model organism for stem cell research.</title>
        <authorList>
            <person name="Berezikov E."/>
        </authorList>
    </citation>
    <scope>NUCLEOTIDE SEQUENCE [LARGE SCALE GENOMIC DNA]</scope>
    <source>
        <strain evidence="12">DV1</strain>
        <tissue evidence="12">Whole organism</tissue>
    </source>
</reference>
<evidence type="ECO:0000256" key="4">
    <source>
        <dbReference type="ARBA" id="ARBA00022701"/>
    </source>
</evidence>
<dbReference type="GO" id="GO:0005874">
    <property type="term" value="C:microtubule"/>
    <property type="evidence" value="ECO:0007669"/>
    <property type="project" value="UniProtKB-KW"/>
</dbReference>
<dbReference type="Proteomes" id="UP000215902">
    <property type="component" value="Unassembled WGS sequence"/>
</dbReference>
<evidence type="ECO:0000313" key="13">
    <source>
        <dbReference type="Proteomes" id="UP000215902"/>
    </source>
</evidence>
<keyword evidence="6 9" id="KW-0067">ATP-binding</keyword>
<protein>
    <recommendedName>
        <fullName evidence="11">AAA+ ATPase domain-containing protein</fullName>
    </recommendedName>
</protein>
<proteinExistence type="inferred from homology"/>
<dbReference type="InterPro" id="IPR015415">
    <property type="entry name" value="Spast_Vps4_C"/>
</dbReference>
<evidence type="ECO:0000256" key="3">
    <source>
        <dbReference type="ARBA" id="ARBA00022490"/>
    </source>
</evidence>
<feature type="compositionally biased region" description="Low complexity" evidence="10">
    <location>
        <begin position="127"/>
        <end position="137"/>
    </location>
</feature>
<dbReference type="PROSITE" id="PS00674">
    <property type="entry name" value="AAA"/>
    <property type="match status" value="1"/>
</dbReference>
<dbReference type="InterPro" id="IPR003960">
    <property type="entry name" value="ATPase_AAA_CS"/>
</dbReference>
<dbReference type="Pfam" id="PF00004">
    <property type="entry name" value="AAA"/>
    <property type="match status" value="1"/>
</dbReference>
<evidence type="ECO:0000256" key="2">
    <source>
        <dbReference type="ARBA" id="ARBA00006914"/>
    </source>
</evidence>
<evidence type="ECO:0000256" key="10">
    <source>
        <dbReference type="SAM" id="MobiDB-lite"/>
    </source>
</evidence>
<evidence type="ECO:0000259" key="11">
    <source>
        <dbReference type="SMART" id="SM00382"/>
    </source>
</evidence>
<dbReference type="InterPro" id="IPR027417">
    <property type="entry name" value="P-loop_NTPase"/>
</dbReference>
<feature type="non-terminal residue" evidence="12">
    <location>
        <position position="1"/>
    </location>
</feature>
<dbReference type="HAMAP" id="MF_03023">
    <property type="entry name" value="Katanin_p60_A1"/>
    <property type="match status" value="1"/>
</dbReference>
<dbReference type="GO" id="GO:0008568">
    <property type="term" value="F:microtubule severing ATPase activity"/>
    <property type="evidence" value="ECO:0007669"/>
    <property type="project" value="InterPro"/>
</dbReference>
<evidence type="ECO:0000313" key="12">
    <source>
        <dbReference type="EMBL" id="PAA50140.1"/>
    </source>
</evidence>
<keyword evidence="3" id="KW-0963">Cytoplasm</keyword>
<dbReference type="GO" id="GO:0005524">
    <property type="term" value="F:ATP binding"/>
    <property type="evidence" value="ECO:0007669"/>
    <property type="project" value="UniProtKB-KW"/>
</dbReference>
<dbReference type="Pfam" id="PF17862">
    <property type="entry name" value="AAA_lid_3"/>
    <property type="match status" value="1"/>
</dbReference>
<dbReference type="OrthoDB" id="5334845at2759"/>
<dbReference type="Gene3D" id="3.40.50.300">
    <property type="entry name" value="P-loop containing nucleotide triphosphate hydrolases"/>
    <property type="match status" value="1"/>
</dbReference>
<evidence type="ECO:0000256" key="1">
    <source>
        <dbReference type="ARBA" id="ARBA00004245"/>
    </source>
</evidence>
<evidence type="ECO:0000256" key="5">
    <source>
        <dbReference type="ARBA" id="ARBA00022741"/>
    </source>
</evidence>
<organism evidence="12 13">
    <name type="scientific">Macrostomum lignano</name>
    <dbReference type="NCBI Taxonomy" id="282301"/>
    <lineage>
        <taxon>Eukaryota</taxon>
        <taxon>Metazoa</taxon>
        <taxon>Spiralia</taxon>
        <taxon>Lophotrochozoa</taxon>
        <taxon>Platyhelminthes</taxon>
        <taxon>Rhabditophora</taxon>
        <taxon>Macrostomorpha</taxon>
        <taxon>Macrostomida</taxon>
        <taxon>Macrostomidae</taxon>
        <taxon>Macrostomum</taxon>
    </lineage>
</organism>
<feature type="region of interest" description="Disordered" evidence="10">
    <location>
        <begin position="88"/>
        <end position="197"/>
    </location>
</feature>
<keyword evidence="8" id="KW-0413">Isomerase</keyword>
<evidence type="ECO:0000256" key="6">
    <source>
        <dbReference type="ARBA" id="ARBA00022840"/>
    </source>
</evidence>
<dbReference type="InterPro" id="IPR003959">
    <property type="entry name" value="ATPase_AAA_core"/>
</dbReference>
<dbReference type="Gene3D" id="1.20.58.80">
    <property type="entry name" value="Phosphotransferase system, lactose/cellobiose-type IIA subunit"/>
    <property type="match status" value="1"/>
</dbReference>
<accession>A0A267DLG5</accession>
<dbReference type="AlphaFoldDB" id="A0A267DLG5"/>
<dbReference type="Pfam" id="PF09336">
    <property type="entry name" value="Vps4_C"/>
    <property type="match status" value="1"/>
</dbReference>
<dbReference type="SMART" id="SM00382">
    <property type="entry name" value="AAA"/>
    <property type="match status" value="1"/>
</dbReference>
<dbReference type="FunFam" id="1.20.58.80:FF:000003">
    <property type="entry name" value="Katanin p60 ATPase-containing subunit A1"/>
    <property type="match status" value="1"/>
</dbReference>
<dbReference type="Pfam" id="PF21126">
    <property type="entry name" value="KATNA1_MIT"/>
    <property type="match status" value="1"/>
</dbReference>
<dbReference type="EMBL" id="NIVC01003709">
    <property type="protein sequence ID" value="PAA50140.1"/>
    <property type="molecule type" value="Genomic_DNA"/>
</dbReference>
<dbReference type="GO" id="GO:0051013">
    <property type="term" value="P:microtubule severing"/>
    <property type="evidence" value="ECO:0007669"/>
    <property type="project" value="InterPro"/>
</dbReference>
<dbReference type="GO" id="GO:0008017">
    <property type="term" value="F:microtubule binding"/>
    <property type="evidence" value="ECO:0007669"/>
    <property type="project" value="InterPro"/>
</dbReference>
<dbReference type="InterPro" id="IPR050304">
    <property type="entry name" value="MT-severing_AAA_ATPase"/>
</dbReference>
<keyword evidence="13" id="KW-1185">Reference proteome</keyword>
<dbReference type="GO" id="GO:0016887">
    <property type="term" value="F:ATP hydrolysis activity"/>
    <property type="evidence" value="ECO:0007669"/>
    <property type="project" value="InterPro"/>
</dbReference>
<dbReference type="PANTHER" id="PTHR23074">
    <property type="entry name" value="AAA DOMAIN-CONTAINING"/>
    <property type="match status" value="1"/>
</dbReference>
<keyword evidence="5 9" id="KW-0547">Nucleotide-binding</keyword>
<comment type="caution">
    <text evidence="12">The sequence shown here is derived from an EMBL/GenBank/DDBJ whole genome shotgun (WGS) entry which is preliminary data.</text>
</comment>
<dbReference type="SUPFAM" id="SSF52540">
    <property type="entry name" value="P-loop containing nucleoside triphosphate hydrolases"/>
    <property type="match status" value="1"/>
</dbReference>
<dbReference type="InterPro" id="IPR028596">
    <property type="entry name" value="KATNA1"/>
</dbReference>
<dbReference type="InterPro" id="IPR048611">
    <property type="entry name" value="KATNA1_MIT"/>
</dbReference>
<dbReference type="CDD" id="cd21748">
    <property type="entry name" value="Kp60-NTD"/>
    <property type="match status" value="1"/>
</dbReference>
<dbReference type="FunFam" id="3.40.50.300:FF:000159">
    <property type="entry name" value="Katanin p60 ATPase-containing subunit A1"/>
    <property type="match status" value="1"/>
</dbReference>